<reference evidence="3" key="1">
    <citation type="journal article" date="2019" name="Int. J. Syst. Evol. Microbiol.">
        <title>The Global Catalogue of Microorganisms (GCM) 10K type strain sequencing project: providing services to taxonomists for standard genome sequencing and annotation.</title>
        <authorList>
            <consortium name="The Broad Institute Genomics Platform"/>
            <consortium name="The Broad Institute Genome Sequencing Center for Infectious Disease"/>
            <person name="Wu L."/>
            <person name="Ma J."/>
        </authorList>
    </citation>
    <scope>NUCLEOTIDE SEQUENCE [LARGE SCALE GENOMIC DNA]</scope>
    <source>
        <strain evidence="3">KCTC 42501</strain>
    </source>
</reference>
<keyword evidence="1" id="KW-0732">Signal</keyword>
<feature type="chain" id="PRO_5047342111" evidence="1">
    <location>
        <begin position="22"/>
        <end position="110"/>
    </location>
</feature>
<dbReference type="RefSeq" id="WP_382170240.1">
    <property type="nucleotide sequence ID" value="NZ_JBHRXX010000001.1"/>
</dbReference>
<evidence type="ECO:0000313" key="3">
    <source>
        <dbReference type="Proteomes" id="UP001595729"/>
    </source>
</evidence>
<accession>A0ABV7VZY2</accession>
<keyword evidence="3" id="KW-1185">Reference proteome</keyword>
<proteinExistence type="predicted"/>
<organism evidence="2 3">
    <name type="scientific">Hydrogenophaga luteola</name>
    <dbReference type="NCBI Taxonomy" id="1591122"/>
    <lineage>
        <taxon>Bacteria</taxon>
        <taxon>Pseudomonadati</taxon>
        <taxon>Pseudomonadota</taxon>
        <taxon>Betaproteobacteria</taxon>
        <taxon>Burkholderiales</taxon>
        <taxon>Comamonadaceae</taxon>
        <taxon>Hydrogenophaga</taxon>
    </lineage>
</organism>
<feature type="signal peptide" evidence="1">
    <location>
        <begin position="1"/>
        <end position="21"/>
    </location>
</feature>
<gene>
    <name evidence="2" type="ORF">ACFOPI_02055</name>
</gene>
<name>A0ABV7VZY2_9BURK</name>
<dbReference type="Proteomes" id="UP001595729">
    <property type="component" value="Unassembled WGS sequence"/>
</dbReference>
<evidence type="ECO:0000313" key="2">
    <source>
        <dbReference type="EMBL" id="MFC3682357.1"/>
    </source>
</evidence>
<dbReference type="EMBL" id="JBHRXX010000001">
    <property type="protein sequence ID" value="MFC3682357.1"/>
    <property type="molecule type" value="Genomic_DNA"/>
</dbReference>
<protein>
    <submittedName>
        <fullName evidence="2">Uncharacterized protein</fullName>
    </submittedName>
</protein>
<evidence type="ECO:0000256" key="1">
    <source>
        <dbReference type="SAM" id="SignalP"/>
    </source>
</evidence>
<sequence>MKPLLLMALALVLSVPGVVAAAASRVGLVCEAVYAPAREIWVRRVEITYDDQRVSAVGIDGVPVHSFAVEGTVILTALDNERIQIDVARLSWQSDFRGLAQSQGRCERAV</sequence>
<comment type="caution">
    <text evidence="2">The sequence shown here is derived from an EMBL/GenBank/DDBJ whole genome shotgun (WGS) entry which is preliminary data.</text>
</comment>